<name>A0ACA9Y0R9_9ASCO</name>
<comment type="caution">
    <text evidence="1">The sequence shown here is derived from an EMBL/GenBank/DDBJ whole genome shotgun (WGS) entry which is preliminary data.</text>
</comment>
<dbReference type="EMBL" id="CALSDN010000001">
    <property type="protein sequence ID" value="CAH6718534.1"/>
    <property type="molecule type" value="Genomic_DNA"/>
</dbReference>
<dbReference type="Proteomes" id="UP001152531">
    <property type="component" value="Unassembled WGS sequence"/>
</dbReference>
<protein>
    <submittedName>
        <fullName evidence="1">Diphthamide biosynthesis protein 4</fullName>
    </submittedName>
</protein>
<evidence type="ECO:0000313" key="1">
    <source>
        <dbReference type="EMBL" id="CAH6718534.1"/>
    </source>
</evidence>
<accession>A0ACA9Y0R9</accession>
<sequence>MNYYEVLGLTPPVTEKEIRSAYKKALLLHHPDKVKTSEKTISIDLINKAYHTLINDNEEYQKQVIFGDGLDIFNLADFEEKKIDDGVEFYMKCPRCRTESGIKLTEDDLIGGAQQENNEYEVIVQCGDCSLWIRVQYEEE</sequence>
<proteinExistence type="predicted"/>
<keyword evidence="2" id="KW-1185">Reference proteome</keyword>
<reference evidence="1" key="1">
    <citation type="submission" date="2022-06" db="EMBL/GenBank/DDBJ databases">
        <authorList>
            <person name="Legras J.-L."/>
            <person name="Devillers H."/>
            <person name="Grondin C."/>
        </authorList>
    </citation>
    <scope>NUCLEOTIDE SEQUENCE</scope>
    <source>
        <strain evidence="1">CLIB 1444</strain>
    </source>
</reference>
<evidence type="ECO:0000313" key="2">
    <source>
        <dbReference type="Proteomes" id="UP001152531"/>
    </source>
</evidence>
<gene>
    <name evidence="1" type="ORF">CLIB1444_01S08878</name>
</gene>
<organism evidence="1 2">
    <name type="scientific">[Candida] jaroonii</name>
    <dbReference type="NCBI Taxonomy" id="467808"/>
    <lineage>
        <taxon>Eukaryota</taxon>
        <taxon>Fungi</taxon>
        <taxon>Dikarya</taxon>
        <taxon>Ascomycota</taxon>
        <taxon>Saccharomycotina</taxon>
        <taxon>Pichiomycetes</taxon>
        <taxon>Debaryomycetaceae</taxon>
        <taxon>Yamadazyma</taxon>
    </lineage>
</organism>